<evidence type="ECO:0000256" key="6">
    <source>
        <dbReference type="ARBA" id="ARBA00022748"/>
    </source>
</evidence>
<dbReference type="NCBIfam" id="TIGR00353">
    <property type="entry name" value="nrfE"/>
    <property type="match status" value="1"/>
</dbReference>
<dbReference type="GO" id="GO:0017004">
    <property type="term" value="P:cytochrome complex assembly"/>
    <property type="evidence" value="ECO:0007669"/>
    <property type="project" value="UniProtKB-KW"/>
</dbReference>
<feature type="transmembrane region" description="Helical" evidence="11">
    <location>
        <begin position="425"/>
        <end position="443"/>
    </location>
</feature>
<dbReference type="Proteomes" id="UP000295399">
    <property type="component" value="Unassembled WGS sequence"/>
</dbReference>
<feature type="transmembrane region" description="Helical" evidence="11">
    <location>
        <begin position="352"/>
        <end position="374"/>
    </location>
</feature>
<evidence type="ECO:0000256" key="3">
    <source>
        <dbReference type="ARBA" id="ARBA00022475"/>
    </source>
</evidence>
<feature type="transmembrane region" description="Helical" evidence="11">
    <location>
        <begin position="449"/>
        <end position="468"/>
    </location>
</feature>
<evidence type="ECO:0000256" key="10">
    <source>
        <dbReference type="SAM" id="MobiDB-lite"/>
    </source>
</evidence>
<gene>
    <name evidence="14" type="ORF">EV659_10910</name>
</gene>
<keyword evidence="15" id="KW-1185">Reference proteome</keyword>
<evidence type="ECO:0000256" key="2">
    <source>
        <dbReference type="ARBA" id="ARBA00009186"/>
    </source>
</evidence>
<feature type="domain" description="Cytochrome c assembly protein" evidence="12">
    <location>
        <begin position="89"/>
        <end position="295"/>
    </location>
</feature>
<dbReference type="PRINTS" id="PR01411">
    <property type="entry name" value="CCMFBIOGNSIS"/>
</dbReference>
<evidence type="ECO:0000256" key="1">
    <source>
        <dbReference type="ARBA" id="ARBA00004429"/>
    </source>
</evidence>
<dbReference type="FunCoup" id="A0A4R2PDI8">
    <property type="interactions" value="102"/>
</dbReference>
<dbReference type="RefSeq" id="WP_132709008.1">
    <property type="nucleotide sequence ID" value="NZ_JACIGF010000009.1"/>
</dbReference>
<evidence type="ECO:0000313" key="15">
    <source>
        <dbReference type="Proteomes" id="UP000295399"/>
    </source>
</evidence>
<feature type="transmembrane region" description="Helical" evidence="11">
    <location>
        <begin position="312"/>
        <end position="331"/>
    </location>
</feature>
<name>A0A4R2PDI8_RHOSA</name>
<keyword evidence="6" id="KW-0201">Cytochrome c-type biogenesis</keyword>
<feature type="domain" description="Cytochrome c-type biogenesis protein CcmF C-terminal" evidence="13">
    <location>
        <begin position="315"/>
        <end position="638"/>
    </location>
</feature>
<feature type="transmembrane region" description="Helical" evidence="11">
    <location>
        <begin position="616"/>
        <end position="635"/>
    </location>
</feature>
<evidence type="ECO:0000313" key="14">
    <source>
        <dbReference type="EMBL" id="TCP32518.1"/>
    </source>
</evidence>
<feature type="region of interest" description="Disordered" evidence="10">
    <location>
        <begin position="640"/>
        <end position="667"/>
    </location>
</feature>
<dbReference type="InterPro" id="IPR032523">
    <property type="entry name" value="CcmF_C"/>
</dbReference>
<dbReference type="OrthoDB" id="9761451at2"/>
<proteinExistence type="inferred from homology"/>
<dbReference type="Pfam" id="PF01578">
    <property type="entry name" value="Cytochrom_C_asm"/>
    <property type="match status" value="1"/>
</dbReference>
<evidence type="ECO:0000259" key="12">
    <source>
        <dbReference type="Pfam" id="PF01578"/>
    </source>
</evidence>
<dbReference type="InterPro" id="IPR003568">
    <property type="entry name" value="Cyt_c_biogenesis_CcmF"/>
</dbReference>
<dbReference type="GO" id="GO:0015232">
    <property type="term" value="F:heme transmembrane transporter activity"/>
    <property type="evidence" value="ECO:0007669"/>
    <property type="project" value="InterPro"/>
</dbReference>
<comment type="subcellular location">
    <subcellularLocation>
        <location evidence="1">Cell inner membrane</location>
        <topology evidence="1">Multi-pass membrane protein</topology>
    </subcellularLocation>
</comment>
<dbReference type="InterPro" id="IPR002541">
    <property type="entry name" value="Cyt_c_assembly"/>
</dbReference>
<feature type="transmembrane region" description="Helical" evidence="11">
    <location>
        <begin position="249"/>
        <end position="265"/>
    </location>
</feature>
<dbReference type="GO" id="GO:0005886">
    <property type="term" value="C:plasma membrane"/>
    <property type="evidence" value="ECO:0007669"/>
    <property type="project" value="UniProtKB-SubCell"/>
</dbReference>
<feature type="transmembrane region" description="Helical" evidence="11">
    <location>
        <begin position="207"/>
        <end position="229"/>
    </location>
</feature>
<feature type="transmembrane region" description="Helical" evidence="11">
    <location>
        <begin position="38"/>
        <end position="62"/>
    </location>
</feature>
<dbReference type="Pfam" id="PF16327">
    <property type="entry name" value="CcmF_C"/>
    <property type="match status" value="1"/>
</dbReference>
<keyword evidence="8 11" id="KW-0472">Membrane</keyword>
<evidence type="ECO:0000256" key="9">
    <source>
        <dbReference type="ARBA" id="ARBA00037230"/>
    </source>
</evidence>
<dbReference type="PRINTS" id="PR01410">
    <property type="entry name" value="CCBIOGENESIS"/>
</dbReference>
<feature type="transmembrane region" description="Helical" evidence="11">
    <location>
        <begin position="386"/>
        <end position="413"/>
    </location>
</feature>
<feature type="transmembrane region" description="Helical" evidence="11">
    <location>
        <begin position="175"/>
        <end position="195"/>
    </location>
</feature>
<evidence type="ECO:0000256" key="11">
    <source>
        <dbReference type="SAM" id="Phobius"/>
    </source>
</evidence>
<sequence>MSPELGHLSLWLAFGLAAIVAVVPLIGAHRGDARLMAVAEPLAVGQFLFVALAFAALTQAFIVSDFSVRLVVASSHTDKPLLYKISGVWGNHEGSLLLWMVILTLFAAAVAAFGRNLPVSFRARVLSVQSMIATGFLAFILFTSNPFERLIPAPPQGQGLNPLLQDPGLAFHPPLLYLGYVGFSIAFSFAVAALIDGRIGPTWARWVRPWTLAAWMALTAGIALGSWWAYYELGWGGWWFWDPVENASLMPWLAGTALLHSAIVVEKRDALKSWTILLAIMTFSLSLLGTFLVRSGVLTSVHAFATDPARGVFILALLALTVGGALTLYAWRAASLEASGLYRPVSREGMLVVNNLFLAVSAATVLLGTLYPLIVDGLLGEKITVAAPFFNTITVALAPGFLLAMAIGPLMAWKRGSLKSVVKDLRPAIVGTALFAVFTLVALDGEWAPLMGLVLGVWLVLATAMELAKRIKLFSTPPWVSLRRLVGLPKRQWGLTLGHLGLAVTILGIAGSEAFTVEKLVTVSRGQSVEAGPYTFIFEGVNPAAGPNYTAVEGHFRVQRGRQTVARLAPEERTYTSPPNTTTEAAIKPLWHGDLYAVVGEPEQGGWSARLYYKPLVSWIWAGAGLMVVGGAISLTDRRRRVGAPTRAKADRADASAGPKSVAAPAE</sequence>
<organism evidence="14 15">
    <name type="scientific">Rhodothalassium salexigens DSM 2132</name>
    <dbReference type="NCBI Taxonomy" id="1188247"/>
    <lineage>
        <taxon>Bacteria</taxon>
        <taxon>Pseudomonadati</taxon>
        <taxon>Pseudomonadota</taxon>
        <taxon>Alphaproteobacteria</taxon>
        <taxon>Rhodothalassiales</taxon>
        <taxon>Rhodothalassiaceae</taxon>
        <taxon>Rhodothalassium</taxon>
    </lineage>
</organism>
<evidence type="ECO:0000256" key="5">
    <source>
        <dbReference type="ARBA" id="ARBA00022692"/>
    </source>
</evidence>
<evidence type="ECO:0000256" key="7">
    <source>
        <dbReference type="ARBA" id="ARBA00022989"/>
    </source>
</evidence>
<dbReference type="InterPro" id="IPR003567">
    <property type="entry name" value="Cyt_c_biogenesis"/>
</dbReference>
<dbReference type="NCBIfam" id="NF007691">
    <property type="entry name" value="PRK10369.1"/>
    <property type="match status" value="1"/>
</dbReference>
<evidence type="ECO:0000259" key="13">
    <source>
        <dbReference type="Pfam" id="PF16327"/>
    </source>
</evidence>
<evidence type="ECO:0000256" key="8">
    <source>
        <dbReference type="ARBA" id="ARBA00023136"/>
    </source>
</evidence>
<comment type="function">
    <text evidence="9">Required for the biogenesis of c-type cytochromes. Possible subunit of a heme lyase.</text>
</comment>
<dbReference type="InParanoid" id="A0A4R2PDI8"/>
<feature type="transmembrane region" description="Helical" evidence="11">
    <location>
        <begin position="96"/>
        <end position="113"/>
    </location>
</feature>
<dbReference type="PANTHER" id="PTHR43653:SF1">
    <property type="entry name" value="CYTOCHROME C-TYPE BIOGENESIS PROTEIN CCMF"/>
    <property type="match status" value="1"/>
</dbReference>
<dbReference type="AlphaFoldDB" id="A0A4R2PDI8"/>
<keyword evidence="4" id="KW-0997">Cell inner membrane</keyword>
<keyword evidence="7 11" id="KW-1133">Transmembrane helix</keyword>
<dbReference type="EMBL" id="SLXO01000009">
    <property type="protein sequence ID" value="TCP32518.1"/>
    <property type="molecule type" value="Genomic_DNA"/>
</dbReference>
<keyword evidence="3" id="KW-1003">Cell membrane</keyword>
<feature type="transmembrane region" description="Helical" evidence="11">
    <location>
        <begin position="274"/>
        <end position="292"/>
    </location>
</feature>
<feature type="transmembrane region" description="Helical" evidence="11">
    <location>
        <begin position="493"/>
        <end position="511"/>
    </location>
</feature>
<comment type="similarity">
    <text evidence="2">Belongs to the CcmF/CycK/Ccl1/NrfE/CcsA family.</text>
</comment>
<feature type="transmembrane region" description="Helical" evidence="11">
    <location>
        <begin position="125"/>
        <end position="142"/>
    </location>
</feature>
<feature type="transmembrane region" description="Helical" evidence="11">
    <location>
        <begin position="6"/>
        <end position="26"/>
    </location>
</feature>
<reference evidence="14 15" key="1">
    <citation type="submission" date="2019-03" db="EMBL/GenBank/DDBJ databases">
        <title>Genomic Encyclopedia of Type Strains, Phase IV (KMG-IV): sequencing the most valuable type-strain genomes for metagenomic binning, comparative biology and taxonomic classification.</title>
        <authorList>
            <person name="Goeker M."/>
        </authorList>
    </citation>
    <scope>NUCLEOTIDE SEQUENCE [LARGE SCALE GENOMIC DNA]</scope>
    <source>
        <strain evidence="14 15">DSM 2132</strain>
    </source>
</reference>
<keyword evidence="5 11" id="KW-0812">Transmembrane</keyword>
<comment type="caution">
    <text evidence="14">The sequence shown here is derived from an EMBL/GenBank/DDBJ whole genome shotgun (WGS) entry which is preliminary data.</text>
</comment>
<dbReference type="GO" id="GO:0020037">
    <property type="term" value="F:heme binding"/>
    <property type="evidence" value="ECO:0007669"/>
    <property type="project" value="InterPro"/>
</dbReference>
<accession>A0A4R2PDI8</accession>
<protein>
    <submittedName>
        <fullName evidence="14">Cytochrome c-type biogenesis protein CcmF</fullName>
    </submittedName>
</protein>
<dbReference type="PANTHER" id="PTHR43653">
    <property type="entry name" value="CYTOCHROME C ASSEMBLY PROTEIN-RELATED"/>
    <property type="match status" value="1"/>
</dbReference>
<evidence type="ECO:0000256" key="4">
    <source>
        <dbReference type="ARBA" id="ARBA00022519"/>
    </source>
</evidence>